<reference evidence="17 18" key="1">
    <citation type="submission" date="2024-04" db="EMBL/GenBank/DDBJ databases">
        <title>Human intestinal bacterial collection.</title>
        <authorList>
            <person name="Pauvert C."/>
            <person name="Hitch T.C.A."/>
            <person name="Clavel T."/>
        </authorList>
    </citation>
    <scope>NUCLEOTIDE SEQUENCE [LARGE SCALE GENOMIC DNA]</scope>
    <source>
        <strain evidence="17 18">CLA-KB-H42</strain>
    </source>
</reference>
<dbReference type="InterPro" id="IPR006638">
    <property type="entry name" value="Elp3/MiaA/NifB-like_rSAM"/>
</dbReference>
<keyword evidence="9" id="KW-0479">Metal-binding</keyword>
<evidence type="ECO:0000313" key="18">
    <source>
        <dbReference type="Proteomes" id="UP001487305"/>
    </source>
</evidence>
<evidence type="ECO:0000256" key="8">
    <source>
        <dbReference type="ARBA" id="ARBA00022694"/>
    </source>
</evidence>
<keyword evidence="5" id="KW-0820">tRNA-binding</keyword>
<evidence type="ECO:0000256" key="13">
    <source>
        <dbReference type="ARBA" id="ARBA00023315"/>
    </source>
</evidence>
<evidence type="ECO:0000256" key="9">
    <source>
        <dbReference type="ARBA" id="ARBA00022723"/>
    </source>
</evidence>
<dbReference type="PANTHER" id="PTHR11135">
    <property type="entry name" value="HISTONE ACETYLTRANSFERASE-RELATED"/>
    <property type="match status" value="1"/>
</dbReference>
<dbReference type="InterPro" id="IPR032432">
    <property type="entry name" value="Radical_SAM_C"/>
</dbReference>
<dbReference type="EC" id="2.3.1.311" evidence="14"/>
<evidence type="ECO:0000256" key="7">
    <source>
        <dbReference type="ARBA" id="ARBA00022691"/>
    </source>
</evidence>
<dbReference type="InterPro" id="IPR023404">
    <property type="entry name" value="rSAM_horseshoe"/>
</dbReference>
<dbReference type="SFLD" id="SFLDG01086">
    <property type="entry name" value="elongater_protein-like"/>
    <property type="match status" value="1"/>
</dbReference>
<dbReference type="InterPro" id="IPR007197">
    <property type="entry name" value="rSAM"/>
</dbReference>
<proteinExistence type="inferred from homology"/>
<dbReference type="RefSeq" id="WP_349227878.1">
    <property type="nucleotide sequence ID" value="NZ_JBBNOP010000016.1"/>
</dbReference>
<evidence type="ECO:0000256" key="1">
    <source>
        <dbReference type="ARBA" id="ARBA00001966"/>
    </source>
</evidence>
<dbReference type="CDD" id="cd04301">
    <property type="entry name" value="NAT_SF"/>
    <property type="match status" value="1"/>
</dbReference>
<dbReference type="NCBIfam" id="TIGR01211">
    <property type="entry name" value="ELP3"/>
    <property type="match status" value="1"/>
</dbReference>
<feature type="domain" description="Elp3/MiaA/NifB-like radical SAM core" evidence="16">
    <location>
        <begin position="91"/>
        <end position="409"/>
    </location>
</feature>
<keyword evidence="12" id="KW-0411">Iron-sulfur</keyword>
<sequence>MDDILLEILDELRSRGGVDKGFVENLVRRHNQGRTGKIPHYAKKKLLPYYLKTKESDPGLWESWNVDSALEKKLIQTLQVKPRRTASGVATITVITKPWKCSSNCLYCPNDLRMPKSYLADEPACQRAERNYFDPYLQVTSRLRTLTHMGHVTDKIELIVLGGTWTDYPESYQIWFVKELFRALNEADRAEGKAKERQRFYEDAGLSNCREDLEEFVRDAQSAVESGDLTYNRAMTSLYEENDGWKTASAIQTADLAELAEQQTANEDARHRVVGLVIETRPDAITCENLRLIRQLGCTKVQMGIQSLDPTILRMNNRGIGTDAIRKAFELLRIFGFKIHVHFMANLYGSNVEADKRDYRRLVTESAYLPDEVKLYPCALVHGTGLCELFENGKWRPYTEDELLDVLVTDASITPPYVRISRMIRDISSHDIVAGNKKINLRQMVERKAAATNTPIEEIRYREISTADTDIGELSLDIIPFETTVSSERFLQWVTPDGKIAGFLRLSMPHNDYVSSTPDLPVGPGEAMIREVHVYGKVAGLHRTGDGAQHLGLGKQLIKIACDIAKNKGYAKINVISSVGTREYYRTLGFTESGLYQQMPLA</sequence>
<dbReference type="Gene3D" id="3.40.630.30">
    <property type="match status" value="1"/>
</dbReference>
<evidence type="ECO:0000256" key="3">
    <source>
        <dbReference type="ARBA" id="ARBA00005494"/>
    </source>
</evidence>
<dbReference type="SMART" id="SM00729">
    <property type="entry name" value="Elp3"/>
    <property type="match status" value="1"/>
</dbReference>
<dbReference type="InterPro" id="IPR034687">
    <property type="entry name" value="ELP3-like"/>
</dbReference>
<dbReference type="Pfam" id="PF16199">
    <property type="entry name" value="Radical_SAM_C"/>
    <property type="match status" value="1"/>
</dbReference>
<evidence type="ECO:0000256" key="4">
    <source>
        <dbReference type="ARBA" id="ARBA00022485"/>
    </source>
</evidence>
<keyword evidence="7" id="KW-0949">S-adenosyl-L-methionine</keyword>
<dbReference type="SUPFAM" id="SSF55729">
    <property type="entry name" value="Acyl-CoA N-acyltransferases (Nat)"/>
    <property type="match status" value="1"/>
</dbReference>
<comment type="cofactor">
    <cofactor evidence="1">
        <name>[4Fe-4S] cluster</name>
        <dbReference type="ChEBI" id="CHEBI:49883"/>
    </cofactor>
</comment>
<protein>
    <recommendedName>
        <fullName evidence="14">tRNA carboxymethyluridine synthase</fullName>
        <ecNumber evidence="14">2.3.1.311</ecNumber>
    </recommendedName>
</protein>
<dbReference type="SUPFAM" id="SSF102114">
    <property type="entry name" value="Radical SAM enzymes"/>
    <property type="match status" value="1"/>
</dbReference>
<evidence type="ECO:0000256" key="6">
    <source>
        <dbReference type="ARBA" id="ARBA00022679"/>
    </source>
</evidence>
<organism evidence="17 18">
    <name type="scientific">Raoultibacter massiliensis</name>
    <dbReference type="NCBI Taxonomy" id="1852371"/>
    <lineage>
        <taxon>Bacteria</taxon>
        <taxon>Bacillati</taxon>
        <taxon>Actinomycetota</taxon>
        <taxon>Coriobacteriia</taxon>
        <taxon>Eggerthellales</taxon>
        <taxon>Eggerthellaceae</taxon>
        <taxon>Raoultibacter</taxon>
    </lineage>
</organism>
<dbReference type="InterPro" id="IPR016181">
    <property type="entry name" value="Acyl_CoA_acyltransferase"/>
</dbReference>
<dbReference type="Pfam" id="PF00583">
    <property type="entry name" value="Acetyltransf_1"/>
    <property type="match status" value="1"/>
</dbReference>
<evidence type="ECO:0000256" key="2">
    <source>
        <dbReference type="ARBA" id="ARBA00005217"/>
    </source>
</evidence>
<name>A0ABV1JG72_9ACTN</name>
<dbReference type="Proteomes" id="UP001487305">
    <property type="component" value="Unassembled WGS sequence"/>
</dbReference>
<evidence type="ECO:0000256" key="11">
    <source>
        <dbReference type="ARBA" id="ARBA00023004"/>
    </source>
</evidence>
<keyword evidence="4" id="KW-0004">4Fe-4S</keyword>
<dbReference type="Gene3D" id="3.80.30.20">
    <property type="entry name" value="tm_1862 like domain"/>
    <property type="match status" value="1"/>
</dbReference>
<dbReference type="Pfam" id="PF04055">
    <property type="entry name" value="Radical_SAM"/>
    <property type="match status" value="1"/>
</dbReference>
<comment type="caution">
    <text evidence="17">The sequence shown here is derived from an EMBL/GenBank/DDBJ whole genome shotgun (WGS) entry which is preliminary data.</text>
</comment>
<dbReference type="InterPro" id="IPR000182">
    <property type="entry name" value="GNAT_dom"/>
</dbReference>
<evidence type="ECO:0000256" key="12">
    <source>
        <dbReference type="ARBA" id="ARBA00023014"/>
    </source>
</evidence>
<evidence type="ECO:0000256" key="10">
    <source>
        <dbReference type="ARBA" id="ARBA00022884"/>
    </source>
</evidence>
<dbReference type="SFLD" id="SFLDS00029">
    <property type="entry name" value="Radical_SAM"/>
    <property type="match status" value="1"/>
</dbReference>
<comment type="similarity">
    <text evidence="3">Belongs to the ELP3 family.</text>
</comment>
<evidence type="ECO:0000313" key="17">
    <source>
        <dbReference type="EMBL" id="MEQ3364087.1"/>
    </source>
</evidence>
<dbReference type="InterPro" id="IPR039661">
    <property type="entry name" value="ELP3"/>
</dbReference>
<keyword evidence="11" id="KW-0408">Iron</keyword>
<dbReference type="EMBL" id="JBBNOP010000016">
    <property type="protein sequence ID" value="MEQ3364087.1"/>
    <property type="molecule type" value="Genomic_DNA"/>
</dbReference>
<evidence type="ECO:0000256" key="15">
    <source>
        <dbReference type="ARBA" id="ARBA00047372"/>
    </source>
</evidence>
<dbReference type="PANTHER" id="PTHR11135:SF2">
    <property type="entry name" value="ELONGATOR COMPLEX PROTEIN 3"/>
    <property type="match status" value="1"/>
</dbReference>
<evidence type="ECO:0000259" key="16">
    <source>
        <dbReference type="SMART" id="SM00729"/>
    </source>
</evidence>
<comment type="pathway">
    <text evidence="2">tRNA modification.</text>
</comment>
<dbReference type="InterPro" id="IPR058240">
    <property type="entry name" value="rSAM_sf"/>
</dbReference>
<comment type="catalytic activity">
    <reaction evidence="15">
        <text>uridine(34) in tRNA + acetyl-CoA + S-adenosyl-L-methionine + H2O = 5-(carboxymethyl)uridine(34) in tRNA + 5'-deoxyadenosine + L-methionine + CoA + 2 H(+)</text>
        <dbReference type="Rhea" id="RHEA:61020"/>
        <dbReference type="Rhea" id="RHEA-COMP:10407"/>
        <dbReference type="Rhea" id="RHEA-COMP:11727"/>
        <dbReference type="ChEBI" id="CHEBI:15377"/>
        <dbReference type="ChEBI" id="CHEBI:15378"/>
        <dbReference type="ChEBI" id="CHEBI:17319"/>
        <dbReference type="ChEBI" id="CHEBI:57287"/>
        <dbReference type="ChEBI" id="CHEBI:57288"/>
        <dbReference type="ChEBI" id="CHEBI:57844"/>
        <dbReference type="ChEBI" id="CHEBI:59789"/>
        <dbReference type="ChEBI" id="CHEBI:65315"/>
        <dbReference type="ChEBI" id="CHEBI:74882"/>
        <dbReference type="EC" id="2.3.1.311"/>
    </reaction>
    <physiologicalReaction direction="left-to-right" evidence="15">
        <dbReference type="Rhea" id="RHEA:61021"/>
    </physiologicalReaction>
</comment>
<gene>
    <name evidence="17" type="ORF">AAA083_13975</name>
</gene>
<keyword evidence="18" id="KW-1185">Reference proteome</keyword>
<evidence type="ECO:0000256" key="5">
    <source>
        <dbReference type="ARBA" id="ARBA00022555"/>
    </source>
</evidence>
<keyword evidence="8" id="KW-0819">tRNA processing</keyword>
<keyword evidence="10" id="KW-0694">RNA-binding</keyword>
<keyword evidence="6" id="KW-0808">Transferase</keyword>
<evidence type="ECO:0000256" key="14">
    <source>
        <dbReference type="ARBA" id="ARBA00044771"/>
    </source>
</evidence>
<dbReference type="SFLD" id="SFLDF00344">
    <property type="entry name" value="ELP3-like"/>
    <property type="match status" value="1"/>
</dbReference>
<accession>A0ABV1JG72</accession>
<keyword evidence="13" id="KW-0012">Acyltransferase</keyword>